<accession>A0A1Y3B6R4</accession>
<evidence type="ECO:0000313" key="1">
    <source>
        <dbReference type="EMBL" id="OTF75266.1"/>
    </source>
</evidence>
<dbReference type="OrthoDB" id="6287422at2759"/>
<dbReference type="EMBL" id="MUJZ01042782">
    <property type="protein sequence ID" value="OTF75266.1"/>
    <property type="molecule type" value="Genomic_DNA"/>
</dbReference>
<comment type="caution">
    <text evidence="1">The sequence shown here is derived from an EMBL/GenBank/DDBJ whole genome shotgun (WGS) entry which is preliminary data.</text>
</comment>
<dbReference type="Proteomes" id="UP000194236">
    <property type="component" value="Unassembled WGS sequence"/>
</dbReference>
<dbReference type="AlphaFoldDB" id="A0A1Y3B6R4"/>
<name>A0A1Y3B6R4_EURMA</name>
<protein>
    <submittedName>
        <fullName evidence="1">Uncharacterized protein</fullName>
    </submittedName>
</protein>
<proteinExistence type="predicted"/>
<keyword evidence="2" id="KW-1185">Reference proteome</keyword>
<sequence length="115" mass="12527">MYHKLSLEAQNYCDEIPDFEQVFQAAKSNLQSMPLGDVDCSLLLACSSSIKSSNTSLSNEKTNTGSQHKAFGLLKNFFFRSTNSSKSTNLSRRPSNASIVSSTGQMLEVVPGGIR</sequence>
<reference evidence="1 2" key="1">
    <citation type="submission" date="2017-03" db="EMBL/GenBank/DDBJ databases">
        <title>Genome Survey of Euroglyphus maynei.</title>
        <authorList>
            <person name="Arlian L.G."/>
            <person name="Morgan M.S."/>
            <person name="Rider S.D."/>
        </authorList>
    </citation>
    <scope>NUCLEOTIDE SEQUENCE [LARGE SCALE GENOMIC DNA]</scope>
    <source>
        <strain evidence="1">Arlian Lab</strain>
        <tissue evidence="1">Whole body</tissue>
    </source>
</reference>
<organism evidence="1 2">
    <name type="scientific">Euroglyphus maynei</name>
    <name type="common">Mayne's house dust mite</name>
    <dbReference type="NCBI Taxonomy" id="6958"/>
    <lineage>
        <taxon>Eukaryota</taxon>
        <taxon>Metazoa</taxon>
        <taxon>Ecdysozoa</taxon>
        <taxon>Arthropoda</taxon>
        <taxon>Chelicerata</taxon>
        <taxon>Arachnida</taxon>
        <taxon>Acari</taxon>
        <taxon>Acariformes</taxon>
        <taxon>Sarcoptiformes</taxon>
        <taxon>Astigmata</taxon>
        <taxon>Psoroptidia</taxon>
        <taxon>Analgoidea</taxon>
        <taxon>Pyroglyphidae</taxon>
        <taxon>Pyroglyphinae</taxon>
        <taxon>Euroglyphus</taxon>
    </lineage>
</organism>
<gene>
    <name evidence="1" type="ORF">BLA29_008146</name>
</gene>
<evidence type="ECO:0000313" key="2">
    <source>
        <dbReference type="Proteomes" id="UP000194236"/>
    </source>
</evidence>